<keyword evidence="3" id="KW-1133">Transmembrane helix</keyword>
<feature type="coiled-coil region" evidence="1">
    <location>
        <begin position="1044"/>
        <end position="1071"/>
    </location>
</feature>
<organism evidence="4 5">
    <name type="scientific">Corchorus olitorius</name>
    <dbReference type="NCBI Taxonomy" id="93759"/>
    <lineage>
        <taxon>Eukaryota</taxon>
        <taxon>Viridiplantae</taxon>
        <taxon>Streptophyta</taxon>
        <taxon>Embryophyta</taxon>
        <taxon>Tracheophyta</taxon>
        <taxon>Spermatophyta</taxon>
        <taxon>Magnoliopsida</taxon>
        <taxon>eudicotyledons</taxon>
        <taxon>Gunneridae</taxon>
        <taxon>Pentapetalae</taxon>
        <taxon>rosids</taxon>
        <taxon>malvids</taxon>
        <taxon>Malvales</taxon>
        <taxon>Malvaceae</taxon>
        <taxon>Grewioideae</taxon>
        <taxon>Apeibeae</taxon>
        <taxon>Corchorus</taxon>
    </lineage>
</organism>
<proteinExistence type="predicted"/>
<reference evidence="5" key="1">
    <citation type="submission" date="2013-09" db="EMBL/GenBank/DDBJ databases">
        <title>Corchorus olitorius genome sequencing.</title>
        <authorList>
            <person name="Alam M."/>
            <person name="Haque M.S."/>
            <person name="Islam M.S."/>
            <person name="Emdad E.M."/>
            <person name="Islam M.M."/>
            <person name="Ahmed B."/>
            <person name="Halim A."/>
            <person name="Hossen Q.M.M."/>
            <person name="Hossain M.Z."/>
            <person name="Ahmed R."/>
            <person name="Khan M.M."/>
            <person name="Islam R."/>
            <person name="Rashid M.M."/>
            <person name="Khan S.A."/>
            <person name="Rahman M.S."/>
            <person name="Alam M."/>
            <person name="Yahiya A.S."/>
            <person name="Khan M.S."/>
            <person name="Azam M.S."/>
            <person name="Haque T."/>
            <person name="Lashkar M.Z.H."/>
            <person name="Akhand A.I."/>
            <person name="Morshed G."/>
            <person name="Roy S."/>
            <person name="Uddin K.S."/>
            <person name="Rabeya T."/>
            <person name="Hossain A.S."/>
            <person name="Chowdhury A."/>
            <person name="Snigdha A.R."/>
            <person name="Mortoza M.S."/>
            <person name="Matin S.A."/>
            <person name="Hoque S.M.E."/>
            <person name="Islam M.K."/>
            <person name="Roy D.K."/>
            <person name="Haider R."/>
            <person name="Moosa M.M."/>
            <person name="Elias S.M."/>
            <person name="Hasan A.M."/>
            <person name="Jahan S."/>
            <person name="Shafiuddin M."/>
            <person name="Mahmood N."/>
            <person name="Shommy N.S."/>
        </authorList>
    </citation>
    <scope>NUCLEOTIDE SEQUENCE [LARGE SCALE GENOMIC DNA]</scope>
    <source>
        <strain evidence="5">cv. O-4</strain>
    </source>
</reference>
<feature type="coiled-coil region" evidence="1">
    <location>
        <begin position="741"/>
        <end position="775"/>
    </location>
</feature>
<gene>
    <name evidence="4" type="ORF">COLO4_19020</name>
</gene>
<keyword evidence="5" id="KW-1185">Reference proteome</keyword>
<dbReference type="PANTHER" id="PTHR43939">
    <property type="entry name" value="COILED-COIL DOMAIN-CONTAINING PROTEIN 158"/>
    <property type="match status" value="1"/>
</dbReference>
<evidence type="ECO:0000313" key="5">
    <source>
        <dbReference type="Proteomes" id="UP000187203"/>
    </source>
</evidence>
<feature type="coiled-coil region" evidence="1">
    <location>
        <begin position="1820"/>
        <end position="1931"/>
    </location>
</feature>
<feature type="region of interest" description="Disordered" evidence="2">
    <location>
        <begin position="1"/>
        <end position="93"/>
    </location>
</feature>
<dbReference type="Proteomes" id="UP000187203">
    <property type="component" value="Unassembled WGS sequence"/>
</dbReference>
<evidence type="ECO:0000313" key="4">
    <source>
        <dbReference type="EMBL" id="OMO90605.1"/>
    </source>
</evidence>
<feature type="coiled-coil region" evidence="1">
    <location>
        <begin position="1631"/>
        <end position="1728"/>
    </location>
</feature>
<feature type="coiled-coil region" evidence="1">
    <location>
        <begin position="468"/>
        <end position="495"/>
    </location>
</feature>
<feature type="coiled-coil region" evidence="1">
    <location>
        <begin position="2305"/>
        <end position="2500"/>
    </location>
</feature>
<dbReference type="OrthoDB" id="649641at2759"/>
<accession>A0A1R3J6W1</accession>
<feature type="coiled-coil region" evidence="1">
    <location>
        <begin position="2583"/>
        <end position="2610"/>
    </location>
</feature>
<sequence>MDKKNNRSDLLVAGRKKLQQFRQKKDGKGSGSQGKSSKKSNKSEQHESVADATSSAAKPTVSSQVPEGETAVVDLSVSQSMGSSLPSGLDTAAGVSSLESIASETGNAEIILANNDGLPIEVVAHGDGNFDSSVPNGGESTQTIDNEPSTEIPSSTADILILEEDKKHDNAPDPSTLVDTIEGTVPKLDAASVNKERGQNPLVSQDDFPDMSLSQTRGDQEADGLGLNQFDRGTKTDFEVDVRLPFSEHERAEHLEGATSEVTSMEGPSFEAEQAIGRDGASLSVLEANSSQIGGSFAESPRMTNKQVEDVAPCSPVEDDKEMCSSYVDCNDGKTVKENQQKLRKGSFVPQDGSHETSLQRRWELLSDPTLSIPRDGSPVRLSQLVEVVRALNEDEYKLLLNSQELVSVANVGKDGLAPSCHHDLFEKLKEELYLTVFMKDVFYLQLSEQSDLQVESDRHCHQLIDEISVLNSSLNEVRNRNACLEEELAQCRSELQVFASGREELQNQFHTALAQAEGFSTRANELQSSLVRSQEDLSSLLSELADYKNQVAALQVDNENLNGTLHVLTEERKTIVEEKESSLHENENLSMELARCKDSLVTLQEEIEQLSVTIASLTEEKKTFMDEKLLSLHENEKLQTELADCKAMFASLQVDHSDISKNLALLTEEKMKLEEEKEFLAHERKKADLVLEECQGLLVAMEVEKSNLNGNFALIMEEKEHFVHENQRLASELLVVQEQLTTEHEQYMQLEAELKQLTVRLEQLMEENGFLSASLDVYKAKMVEIDSREMRDVDAGSQVARKDVGSRVHENATENENSCQSPWKRDHEVSPMLLEKPLPEDVVAGLSLAVHEQDVFDDSSGFLVLKGRLKEAEIILQKLEKAVDQVHSHSASLQRSKSKLAAPGVSKLIQAFESKVQCDEPEIEERDLTENKSPGDLFKSIKEATDNLRAVLKLLDQDANDASALYIGERDCRKSANFTFEELRVQHDTLKEHSDTMEATNIELGVLYEAAMQHAFSIESKNSELEVHCEALKQRESSLSSKNSELGDNLRECQLRISEMQSQLSDLCQRSDEMASANQQLKTLQKEAADRALMLELEWKSTVTQIVGTVRRLDEVVGGVSNSTFSNDNNDMLDANSHVATSVTSAINIIQDLQGKLEAAYAGHDAISSSYKEVNEQYNDLLRKNELMIEILYELYNDLKKLVIGSCVPMGEPRINSQLEKLPDPLDYNKYKALIEQLENVLGERLQLQSVNDQLNAALMNRTRDFEEMSRECLNSNATQKLVEHIENVVKLEDYEADSDNRLGSRLELLVSLLVKKYKEINEQVSNSREEIESKVVELTEVQEKIHQLDALKLQHELEILTLKESLRHAEEALISMRSELQEKVCELEQSEQRVSSVREKLSIAVAKGKGLVVQRDGLKRSLAETSAELERCSQELQVKDAWLHELETKLKAYSEAGERVEALESELSYIRNSATALRESFLLKDSVLQRIEEILEDLDLPEHFHTGDIIEKVDWLVRSTTGNALPPTDWDQKSSVGGSHSDVGFVTVDNWNEDAQPSTNSGEDLRKKYEDLQSKFYGLAEQNEMLEQSLMERNHLVQRWEDLLDRIDMPSQLRSIEPEERIVWLGGALSEANFDRNSLQKKIDNLEDYCGSLSADLEESERRISVLEADLQSVTLEREHVSERLENLTSDHHNLVAKAAHLELENEKLQTKVSGLQEEMVKRIEEGERLVKMEGDIKRLLDLVGDVLQEQDPEAKDLVSVGGSTACLEGLLKKLIENYTSLSSANPEVVNFEMDQTKLVDPTLDEARSIDVTGQNDVISLKNELEEALQDLNQVKEERDGYLGKLQSILHEVQALERKREELQEQLNKEEQKSASVREKLNVAVRKGKSLVQQRDSLKKTIEEMNVELENLKSELRHRENVLADYEMKIRDFSAYPERIEALEGDNLFLRNHLTKTERVLEEKGHILGRVLTIIANIDVGDEIDTSDPVSSATSNSAALLGRIEKVCHDLHAAVASAEQESRKSKRAAELLVSELNEVQERNDSLQEDVTKLASELTGVMKERDVAEAAKLEVLSRLEKLSTVHSEGNRKLYSELMVLQSSAIELRKGFHDIHNLLSDASLKELEFLQHLEVNMKLYLEGNDAQDVAGLPYITSNNFKNKIVIIVSCLALQENFPSMDTGDRKSQKESFEAMRRNIMHIESIGKEKDLEILVLRRNIASLDEACAKSVLEIENRKAELLGNNLATADLGTDLKPVTLADGGLPFSVENTPFSEEHIKTMGDKLFSTMKEFLSLKAEIAEGSQRDMKTTIANLRKELQEKDIQKDQICMELVGQIKSAEAAATNYSRDLQSSKKLVQDLLSELEVMREEHKSLQQRLKELQDVQVNTVELQDRVKSLTDVVSSKDQEIEALMQALDEEEVQMEELTKKIEELEKVLQQKNTALENLEASRGKLVKKLFITMSKFDELHNLSEGLLAEIEQLQSQLQDRDAEISFLRQEVTRCTNDVLVASQMSNKHDSDEINEFLTWFEAIISHVGVSDLQFDVKNNQVPEYKELIKKKIISIISELEDVRGVAQSRDEMLQAERSKVEELTRREETLKKTLHEKESQLNLLEGVGDMGPTASFNTEIVEVEPVINKWAVAGSSTTSQVRIHGFKSLTTSRVVPRFTRPISDMIDGLWVSCDRALMRQPALRLGIIIYWAVLHTLLAAFVF</sequence>
<dbReference type="STRING" id="93759.A0A1R3J6W1"/>
<feature type="coiled-coil region" evidence="1">
    <location>
        <begin position="657"/>
        <end position="684"/>
    </location>
</feature>
<feature type="compositionally biased region" description="Polar residues" evidence="2">
    <location>
        <begin position="51"/>
        <end position="65"/>
    </location>
</feature>
<keyword evidence="3" id="KW-0812">Transmembrane</keyword>
<feature type="region of interest" description="Disordered" evidence="2">
    <location>
        <begin position="795"/>
        <end position="825"/>
    </location>
</feature>
<keyword evidence="3" id="KW-0472">Membrane</keyword>
<evidence type="ECO:0000256" key="3">
    <source>
        <dbReference type="SAM" id="Phobius"/>
    </source>
</evidence>
<comment type="caution">
    <text evidence="4">The sequence shown here is derived from an EMBL/GenBank/DDBJ whole genome shotgun (WGS) entry which is preliminary data.</text>
</comment>
<feature type="transmembrane region" description="Helical" evidence="3">
    <location>
        <begin position="2692"/>
        <end position="2712"/>
    </location>
</feature>
<evidence type="ECO:0000256" key="1">
    <source>
        <dbReference type="SAM" id="Coils"/>
    </source>
</evidence>
<keyword evidence="1" id="KW-0175">Coiled coil</keyword>
<feature type="coiled-coil region" evidence="1">
    <location>
        <begin position="1375"/>
        <end position="1468"/>
    </location>
</feature>
<name>A0A1R3J6W1_9ROSI</name>
<feature type="compositionally biased region" description="Polar residues" evidence="2">
    <location>
        <begin position="76"/>
        <end position="86"/>
    </location>
</feature>
<evidence type="ECO:0000256" key="2">
    <source>
        <dbReference type="SAM" id="MobiDB-lite"/>
    </source>
</evidence>
<dbReference type="PANTHER" id="PTHR43939:SF50">
    <property type="entry name" value="NUCLEOPORIN"/>
    <property type="match status" value="1"/>
</dbReference>
<feature type="coiled-coil region" evidence="1">
    <location>
        <begin position="2031"/>
        <end position="2058"/>
    </location>
</feature>
<feature type="region of interest" description="Disordered" evidence="2">
    <location>
        <begin position="190"/>
        <end position="211"/>
    </location>
</feature>
<protein>
    <submittedName>
        <fullName evidence="4">Prefoldin</fullName>
    </submittedName>
</protein>
<feature type="coiled-coil region" evidence="1">
    <location>
        <begin position="524"/>
        <end position="628"/>
    </location>
</feature>
<feature type="compositionally biased region" description="Basic and acidic residues" evidence="2">
    <location>
        <begin position="795"/>
        <end position="813"/>
    </location>
</feature>
<dbReference type="Gene3D" id="1.10.287.1490">
    <property type="match status" value="3"/>
</dbReference>
<feature type="coiled-coil region" evidence="1">
    <location>
        <begin position="1316"/>
        <end position="1343"/>
    </location>
</feature>
<dbReference type="EMBL" id="AWUE01016540">
    <property type="protein sequence ID" value="OMO90605.1"/>
    <property type="molecule type" value="Genomic_DNA"/>
</dbReference>